<organism evidence="2 3">
    <name type="scientific">Paraburkholderia bannensis</name>
    <dbReference type="NCBI Taxonomy" id="765414"/>
    <lineage>
        <taxon>Bacteria</taxon>
        <taxon>Pseudomonadati</taxon>
        <taxon>Pseudomonadota</taxon>
        <taxon>Betaproteobacteria</taxon>
        <taxon>Burkholderiales</taxon>
        <taxon>Burkholderiaceae</taxon>
        <taxon>Paraburkholderia</taxon>
    </lineage>
</organism>
<evidence type="ECO:0000313" key="3">
    <source>
        <dbReference type="Proteomes" id="UP000571554"/>
    </source>
</evidence>
<feature type="domain" description="Nucleotidyltransferase-like" evidence="1">
    <location>
        <begin position="113"/>
        <end position="312"/>
    </location>
</feature>
<proteinExistence type="predicted"/>
<dbReference type="Pfam" id="PF12281">
    <property type="entry name" value="NTP_transf_8"/>
    <property type="match status" value="1"/>
</dbReference>
<reference evidence="2 3" key="1">
    <citation type="submission" date="2020-08" db="EMBL/GenBank/DDBJ databases">
        <title>Above-ground endophytic microbial communities from plants in different locations in the United States.</title>
        <authorList>
            <person name="Frank C."/>
        </authorList>
    </citation>
    <scope>NUCLEOTIDE SEQUENCE [LARGE SCALE GENOMIC DNA]</scope>
    <source>
        <strain evidence="2 3">WP4_2_2</strain>
    </source>
</reference>
<dbReference type="RefSeq" id="WP_183726505.1">
    <property type="nucleotide sequence ID" value="NZ_JACHBW010000012.1"/>
</dbReference>
<keyword evidence="3" id="KW-1185">Reference proteome</keyword>
<dbReference type="EMBL" id="JACHBW010000012">
    <property type="protein sequence ID" value="MBB6104341.1"/>
    <property type="molecule type" value="Genomic_DNA"/>
</dbReference>
<accession>A0A7W9TZN2</accession>
<comment type="caution">
    <text evidence="2">The sequence shown here is derived from an EMBL/GenBank/DDBJ whole genome shotgun (WGS) entry which is preliminary data.</text>
</comment>
<dbReference type="AlphaFoldDB" id="A0A7W9TZN2"/>
<name>A0A7W9TZN2_9BURK</name>
<protein>
    <recommendedName>
        <fullName evidence="1">Nucleotidyltransferase-like domain-containing protein</fullName>
    </recommendedName>
</protein>
<dbReference type="Proteomes" id="UP000571554">
    <property type="component" value="Unassembled WGS sequence"/>
</dbReference>
<evidence type="ECO:0000313" key="2">
    <source>
        <dbReference type="EMBL" id="MBB6104341.1"/>
    </source>
</evidence>
<dbReference type="InterPro" id="IPR058575">
    <property type="entry name" value="NTP_transf_8_dom"/>
</dbReference>
<sequence length="349" mass="37884">MPGFPLYQRHDQAFCSQYANVEQGAAAQPRVLVGAPGTIIEHDRGKAVYYYRQFMDAEGKRQQLSMGGPKGDAEADARAAAVAQQIEQAKDLIGRIRELAKLGFQIADNKTYATMAVLYNYGLFQAGAVLVGSHAYAVLLNSLGIKAIAYETEDIDIARARQLALQNVPSGGLLDILRETGIDFVPVPPFNRGDPSTSFKQAGKTRFHVDLLVPSQDDTFPTIAVPELSAHASGMPYLAYLLGQSHMGTLISRHGAVPVRVPDPARFAIHKILVSRLRTQMLVKSQKDVEQACVLLAMLGEHRSGDIETACADLPKSARALVRRALPEVRRALEAHDGALAEFEESIGA</sequence>
<evidence type="ECO:0000259" key="1">
    <source>
        <dbReference type="Pfam" id="PF12281"/>
    </source>
</evidence>
<gene>
    <name evidence="2" type="ORF">F4827_004200</name>
</gene>